<dbReference type="Pfam" id="PF14594">
    <property type="entry name" value="Sipho_Gp37"/>
    <property type="match status" value="1"/>
</dbReference>
<sequence>MIKCLNKFGEELKMIDFVELQWSRKYFECGSFVLYMAAKDYDPDVKYIQCIGRPETAMVQKVVYEEKNNGEFVTLSGFFIDKVLDWSAYTIPISTMTFTGKAEVKKKLTQWLLETVSDKYAKQGDVYEKTNWNVIGGTVNGARLSTDSDVPNELSISAELGESTGSAMRKALKSAGYTLICRPIFSAKEEPGKSLLGIELHIQRGRDLRDDVFFGEAWGNISKCEYAYDESGIYSGFLVSQEIPDDFKTSNEVHSFWKDGKKVRAIHEYVFFEDNVPSGLGHCVPLKVFDANISGVEIKSSNESLIRSKMRDAAKLEMLNNYKQETISVDVLQHRFYYLKDYNLGDICTINIDSIQKEFTSRLVEVREVHAKNKVDIELVFGTPNRQTYRKVDV</sequence>
<feature type="domain" description="Gp28/Gp37-like" evidence="1">
    <location>
        <begin position="16"/>
        <end position="383"/>
    </location>
</feature>
<proteinExistence type="predicted"/>
<protein>
    <recommendedName>
        <fullName evidence="1">Gp28/Gp37-like domain-containing protein</fullName>
    </recommendedName>
</protein>
<evidence type="ECO:0000259" key="1">
    <source>
        <dbReference type="Pfam" id="PF14594"/>
    </source>
</evidence>
<dbReference type="InterPro" id="IPR029432">
    <property type="entry name" value="Gp28/Gp37-like_dom"/>
</dbReference>
<reference evidence="2" key="1">
    <citation type="journal article" date="2021" name="Proc. Natl. Acad. Sci. U.S.A.">
        <title>A Catalog of Tens of Thousands of Viruses from Human Metagenomes Reveals Hidden Associations with Chronic Diseases.</title>
        <authorList>
            <person name="Tisza M.J."/>
            <person name="Buck C.B."/>
        </authorList>
    </citation>
    <scope>NUCLEOTIDE SEQUENCE</scope>
    <source>
        <strain evidence="2">CtNs77</strain>
    </source>
</reference>
<name>A0A8S5QHB7_9CAUD</name>
<dbReference type="EMBL" id="BK015656">
    <property type="protein sequence ID" value="DAE18448.1"/>
    <property type="molecule type" value="Genomic_DNA"/>
</dbReference>
<evidence type="ECO:0000313" key="2">
    <source>
        <dbReference type="EMBL" id="DAE18448.1"/>
    </source>
</evidence>
<accession>A0A8S5QHB7</accession>
<organism evidence="2">
    <name type="scientific">Siphoviridae sp. ctNs77</name>
    <dbReference type="NCBI Taxonomy" id="2825473"/>
    <lineage>
        <taxon>Viruses</taxon>
        <taxon>Duplodnaviria</taxon>
        <taxon>Heunggongvirae</taxon>
        <taxon>Uroviricota</taxon>
        <taxon>Caudoviricetes</taxon>
    </lineage>
</organism>